<protein>
    <recommendedName>
        <fullName evidence="1">TAR DNA-binding protein 43 N-terminal domain-containing protein</fullName>
    </recommendedName>
</protein>
<sequence>MSYLQVAEDEGDEPIELPTEDDNTLLLSTLAAQYPGTCGLRYRNPESKAMRGIRLADGRLHTPRKRMGQLCLLLCLSKRSSKKQKELSQTAEVLSTQLLKLQKLYTVRRVASKVGTITAVTQDWKSLVTHLENVGCGKDSDSNKAKGILKTLKNESLTGTSDTGMYNEIQLAEFVDGQNQFEPDRKEIIEKRTFTKNLREGVLLRVWYPTSSEAPCPFKLSTMSPFVSDGSTSGLGLHNEQLSPSPRTAHLWVVLSKLVLCEPEQRRWVQNRNLSRIRIHWSSSRRIGSPPNTRHSFVLGAKSQPRCPPSLGRPSVWAHRLKIGVLRLNIEEIWRLGNSVKADTDDPMMQMPYPRPCLDSNQISRGNKVQHHRVRWSSTHLRNTLNPSASHPTAFTAEEERAFLDHIMVVLRWGFPIDVFELRLLSKSYLDAKGIIMKSFKNNLPGVDWVCFTDWFHKIIEPWARMREEKKILIGDNLSSHFSVEVLTRVNDVLKNPTAYVIHFVKLISKQRFAWKEVEDIAVSPDGTRRLPCLESHSRAFMSSINTVEYTFAEYTYMILVYGTAEGNGRTARRLYQEHYPQRATSSYTLFTTVTQLLQEQGTFANRNNCGAPKRHSTPELEVAVLHRIEQSPSAST</sequence>
<proteinExistence type="predicted"/>
<name>A0ABQ9GF35_9NEOP</name>
<evidence type="ECO:0000259" key="1">
    <source>
        <dbReference type="Pfam" id="PF18694"/>
    </source>
</evidence>
<dbReference type="InterPro" id="IPR041105">
    <property type="entry name" value="TDP-43_N"/>
</dbReference>
<gene>
    <name evidence="2" type="ORF">PR048_029143</name>
</gene>
<dbReference type="EMBL" id="JARBHB010000013">
    <property type="protein sequence ID" value="KAJ8870131.1"/>
    <property type="molecule type" value="Genomic_DNA"/>
</dbReference>
<evidence type="ECO:0000313" key="3">
    <source>
        <dbReference type="Proteomes" id="UP001159363"/>
    </source>
</evidence>
<dbReference type="Proteomes" id="UP001159363">
    <property type="component" value="Chromosome 12"/>
</dbReference>
<feature type="domain" description="TAR DNA-binding protein 43 N-terminal" evidence="1">
    <location>
        <begin position="3"/>
        <end position="65"/>
    </location>
</feature>
<comment type="caution">
    <text evidence="2">The sequence shown here is derived from an EMBL/GenBank/DDBJ whole genome shotgun (WGS) entry which is preliminary data.</text>
</comment>
<dbReference type="Pfam" id="PF18694">
    <property type="entry name" value="TDP-43_N"/>
    <property type="match status" value="1"/>
</dbReference>
<accession>A0ABQ9GF35</accession>
<organism evidence="2 3">
    <name type="scientific">Dryococelus australis</name>
    <dbReference type="NCBI Taxonomy" id="614101"/>
    <lineage>
        <taxon>Eukaryota</taxon>
        <taxon>Metazoa</taxon>
        <taxon>Ecdysozoa</taxon>
        <taxon>Arthropoda</taxon>
        <taxon>Hexapoda</taxon>
        <taxon>Insecta</taxon>
        <taxon>Pterygota</taxon>
        <taxon>Neoptera</taxon>
        <taxon>Polyneoptera</taxon>
        <taxon>Phasmatodea</taxon>
        <taxon>Verophasmatodea</taxon>
        <taxon>Anareolatae</taxon>
        <taxon>Phasmatidae</taxon>
        <taxon>Eurycanthinae</taxon>
        <taxon>Dryococelus</taxon>
    </lineage>
</organism>
<reference evidence="2 3" key="1">
    <citation type="submission" date="2023-02" db="EMBL/GenBank/DDBJ databases">
        <title>LHISI_Scaffold_Assembly.</title>
        <authorList>
            <person name="Stuart O.P."/>
            <person name="Cleave R."/>
            <person name="Magrath M.J.L."/>
            <person name="Mikheyev A.S."/>
        </authorList>
    </citation>
    <scope>NUCLEOTIDE SEQUENCE [LARGE SCALE GENOMIC DNA]</scope>
    <source>
        <strain evidence="2">Daus_M_001</strain>
        <tissue evidence="2">Leg muscle</tissue>
    </source>
</reference>
<evidence type="ECO:0000313" key="2">
    <source>
        <dbReference type="EMBL" id="KAJ8870131.1"/>
    </source>
</evidence>
<dbReference type="CDD" id="cd19609">
    <property type="entry name" value="NTD_TDP-43"/>
    <property type="match status" value="1"/>
</dbReference>
<keyword evidence="3" id="KW-1185">Reference proteome</keyword>